<evidence type="ECO:0000313" key="13">
    <source>
        <dbReference type="Proteomes" id="UP000177798"/>
    </source>
</evidence>
<evidence type="ECO:0000256" key="8">
    <source>
        <dbReference type="ARBA" id="ARBA00022833"/>
    </source>
</evidence>
<dbReference type="Gene3D" id="1.20.120.1750">
    <property type="match status" value="1"/>
</dbReference>
<evidence type="ECO:0000256" key="2">
    <source>
        <dbReference type="ARBA" id="ARBA00012251"/>
    </source>
</evidence>
<evidence type="ECO:0000313" key="12">
    <source>
        <dbReference type="EMBL" id="APA13837.1"/>
    </source>
</evidence>
<dbReference type="AlphaFoldDB" id="A0A1D9QFW5"/>
<dbReference type="PROSITE" id="PS51873">
    <property type="entry name" value="TRIAD"/>
    <property type="match status" value="1"/>
</dbReference>
<proteinExistence type="predicted"/>
<evidence type="ECO:0000259" key="11">
    <source>
        <dbReference type="PROSITE" id="PS51873"/>
    </source>
</evidence>
<keyword evidence="4" id="KW-0479">Metal-binding</keyword>
<feature type="coiled-coil region" evidence="9">
    <location>
        <begin position="487"/>
        <end position="518"/>
    </location>
</feature>
<dbReference type="Pfam" id="PF01485">
    <property type="entry name" value="IBR"/>
    <property type="match status" value="1"/>
</dbReference>
<dbReference type="SMART" id="SM00647">
    <property type="entry name" value="IBR"/>
    <property type="match status" value="1"/>
</dbReference>
<comment type="catalytic activity">
    <reaction evidence="1">
        <text>[E2 ubiquitin-conjugating enzyme]-S-ubiquitinyl-L-cysteine + [acceptor protein]-L-lysine = [E2 ubiquitin-conjugating enzyme]-L-cysteine + [acceptor protein]-N(6)-ubiquitinyl-L-lysine.</text>
        <dbReference type="EC" id="2.3.2.31"/>
    </reaction>
</comment>
<keyword evidence="8" id="KW-0862">Zinc</keyword>
<gene>
    <name evidence="12" type="ORF">sscle_11g086070</name>
</gene>
<evidence type="ECO:0000256" key="4">
    <source>
        <dbReference type="ARBA" id="ARBA00022723"/>
    </source>
</evidence>
<dbReference type="InterPro" id="IPR002867">
    <property type="entry name" value="IBR_dom"/>
</dbReference>
<evidence type="ECO:0000256" key="5">
    <source>
        <dbReference type="ARBA" id="ARBA00022737"/>
    </source>
</evidence>
<evidence type="ECO:0000256" key="6">
    <source>
        <dbReference type="ARBA" id="ARBA00022771"/>
    </source>
</evidence>
<feature type="compositionally biased region" description="Polar residues" evidence="10">
    <location>
        <begin position="132"/>
        <end position="150"/>
    </location>
</feature>
<evidence type="ECO:0000256" key="9">
    <source>
        <dbReference type="SAM" id="Coils"/>
    </source>
</evidence>
<dbReference type="GO" id="GO:0016567">
    <property type="term" value="P:protein ubiquitination"/>
    <property type="evidence" value="ECO:0007669"/>
    <property type="project" value="InterPro"/>
</dbReference>
<sequence>MVSSDRDDHATAQHQAVTEPPARVENERRVLPQPPAKLQIIVDETQVSIEELPVSNRTHYHDLSDSYFYRPLDPKSEGPLTFTSETLMNNVQWWSHDPPEELLFDIESIEASGKYGLPELETLLTNPVRASTSQGQLCRAETTQKSTTASAALRESPEASSSSNTAVAGLSRPSLQTSATEEDTSSNEQNQQNRVISQGSTKTNMTSDSGYMSAAERYRSRSSSKDPQQGYTKLPTFARFRKLLKKREIKDKSVMKELNEPSKNCVSCLDDFPEDKMVSLECHGYCKECFQTLVIAAMETETMWPVKCCREEISHAVIMKNVNADLAQEFQRKVLERKVPAGDRIYCIKPGCEAWIPSKWFNKSLKCASCPSCNTRVCTACRGSWHADTECPNDRNLQATFRLAYEQGWKRCYNCYAFVELNTGCRHIQCRCRAEWCYICRAKWMTCQCTEMDHLVRRLDTEQRLLNAANPTGQVAERIRREAEHDLAARQLNEDLERRQAEELEREAEIRRRREETRFAEIALMFGQIREELEVLHSSQKLRLASRSQNEYRLLQEQELRLNELRFLNTREINELDTEYKNEMSKYELRFLNEYNELEREEVRLEKETSEGIEAFWKDKPNAVYEIKAAKVSHQANSIAKFRKWDLYRKTTLQNLVEYFEAEKSSLSRAQNAIMATTTWRIGSGWRDWARNKVAEVKWFEAVIAERESVLRALENLQYKMAIEESETGIAP</sequence>
<keyword evidence="6" id="KW-0863">Zinc-finger</keyword>
<dbReference type="CDD" id="cd22584">
    <property type="entry name" value="Rcat_RBR_unk"/>
    <property type="match status" value="1"/>
</dbReference>
<evidence type="ECO:0000256" key="3">
    <source>
        <dbReference type="ARBA" id="ARBA00022679"/>
    </source>
</evidence>
<feature type="compositionally biased region" description="Polar residues" evidence="10">
    <location>
        <begin position="186"/>
        <end position="210"/>
    </location>
</feature>
<feature type="domain" description="RING-type" evidence="11">
    <location>
        <begin position="261"/>
        <end position="453"/>
    </location>
</feature>
<feature type="region of interest" description="Disordered" evidence="10">
    <location>
        <begin position="1"/>
        <end position="31"/>
    </location>
</feature>
<dbReference type="VEuPathDB" id="FungiDB:sscle_11g086070"/>
<dbReference type="Proteomes" id="UP000177798">
    <property type="component" value="Chromosome 11"/>
</dbReference>
<accession>A0A1D9QFW5</accession>
<evidence type="ECO:0000256" key="7">
    <source>
        <dbReference type="ARBA" id="ARBA00022786"/>
    </source>
</evidence>
<keyword evidence="9" id="KW-0175">Coiled coil</keyword>
<dbReference type="EMBL" id="CP017824">
    <property type="protein sequence ID" value="APA13837.1"/>
    <property type="molecule type" value="Genomic_DNA"/>
</dbReference>
<keyword evidence="7" id="KW-0833">Ubl conjugation pathway</keyword>
<feature type="region of interest" description="Disordered" evidence="10">
    <location>
        <begin position="132"/>
        <end position="231"/>
    </location>
</feature>
<dbReference type="InterPro" id="IPR031127">
    <property type="entry name" value="E3_UB_ligase_RBR"/>
</dbReference>
<keyword evidence="5" id="KW-0677">Repeat</keyword>
<evidence type="ECO:0000256" key="1">
    <source>
        <dbReference type="ARBA" id="ARBA00001798"/>
    </source>
</evidence>
<evidence type="ECO:0000256" key="10">
    <source>
        <dbReference type="SAM" id="MobiDB-lite"/>
    </source>
</evidence>
<dbReference type="GO" id="GO:0008270">
    <property type="term" value="F:zinc ion binding"/>
    <property type="evidence" value="ECO:0007669"/>
    <property type="project" value="UniProtKB-KW"/>
</dbReference>
<dbReference type="SUPFAM" id="SSF57850">
    <property type="entry name" value="RING/U-box"/>
    <property type="match status" value="1"/>
</dbReference>
<protein>
    <recommendedName>
        <fullName evidence="2">RBR-type E3 ubiquitin transferase</fullName>
        <ecNumber evidence="2">2.3.2.31</ecNumber>
    </recommendedName>
</protein>
<dbReference type="CDD" id="cd20335">
    <property type="entry name" value="BRcat_RBR"/>
    <property type="match status" value="1"/>
</dbReference>
<dbReference type="InterPro" id="IPR044066">
    <property type="entry name" value="TRIAD_supradom"/>
</dbReference>
<dbReference type="PANTHER" id="PTHR11685">
    <property type="entry name" value="RBR FAMILY RING FINGER AND IBR DOMAIN-CONTAINING"/>
    <property type="match status" value="1"/>
</dbReference>
<keyword evidence="3" id="KW-0808">Transferase</keyword>
<organism evidence="12 13">
    <name type="scientific">Sclerotinia sclerotiorum (strain ATCC 18683 / 1980 / Ss-1)</name>
    <name type="common">White mold</name>
    <name type="synonym">Whetzelinia sclerotiorum</name>
    <dbReference type="NCBI Taxonomy" id="665079"/>
    <lineage>
        <taxon>Eukaryota</taxon>
        <taxon>Fungi</taxon>
        <taxon>Dikarya</taxon>
        <taxon>Ascomycota</taxon>
        <taxon>Pezizomycotina</taxon>
        <taxon>Leotiomycetes</taxon>
        <taxon>Helotiales</taxon>
        <taxon>Sclerotiniaceae</taxon>
        <taxon>Sclerotinia</taxon>
    </lineage>
</organism>
<name>A0A1D9QFW5_SCLS1</name>
<dbReference type="GO" id="GO:0061630">
    <property type="term" value="F:ubiquitin protein ligase activity"/>
    <property type="evidence" value="ECO:0007669"/>
    <property type="project" value="UniProtKB-EC"/>
</dbReference>
<dbReference type="OrthoDB" id="9977870at2759"/>
<reference evidence="13" key="1">
    <citation type="journal article" date="2017" name="Genome Biol. Evol.">
        <title>The complete genome sequence of the phytopathogenic fungus Sclerotinia sclerotiorum reveals insights into the genome architecture of broad host range pathogens.</title>
        <authorList>
            <person name="Derbyshire M."/>
            <person name="Denton-Giles M."/>
            <person name="Hegedus D."/>
            <person name="Seifbarghy S."/>
            <person name="Rollins J."/>
            <person name="van Kan J."/>
            <person name="Seidl M.F."/>
            <person name="Faino L."/>
            <person name="Mbengue M."/>
            <person name="Navaud O."/>
            <person name="Raffaele S."/>
            <person name="Hammond-Kosack K."/>
            <person name="Heard S."/>
            <person name="Oliver R."/>
        </authorList>
    </citation>
    <scope>NUCLEOTIDE SEQUENCE [LARGE SCALE GENOMIC DNA]</scope>
    <source>
        <strain evidence="13">ATCC 18683 / 1980 / Ss-1</strain>
    </source>
</reference>
<feature type="compositionally biased region" description="Basic and acidic residues" evidence="10">
    <location>
        <begin position="1"/>
        <end position="11"/>
    </location>
</feature>
<dbReference type="EC" id="2.3.2.31" evidence="2"/>